<keyword evidence="1 2" id="KW-0378">Hydrolase</keyword>
<dbReference type="InterPro" id="IPR005322">
    <property type="entry name" value="Peptidase_C69"/>
</dbReference>
<evidence type="ECO:0000256" key="1">
    <source>
        <dbReference type="RuleBase" id="RU364089"/>
    </source>
</evidence>
<dbReference type="EMBL" id="JAMQCR010000003">
    <property type="protein sequence ID" value="MCM2535888.1"/>
    <property type="molecule type" value="Genomic_DNA"/>
</dbReference>
<proteinExistence type="inferred from homology"/>
<gene>
    <name evidence="2" type="ORF">NDK43_30870</name>
</gene>
<dbReference type="Gene3D" id="3.60.60.10">
    <property type="entry name" value="Penicillin V Acylase, Chain A"/>
    <property type="match status" value="1"/>
</dbReference>
<keyword evidence="1" id="KW-0645">Protease</keyword>
<comment type="catalytic activity">
    <reaction evidence="1">
        <text>an L-aminoacyl-L-amino acid + H2O = 2 an L-alpha-amino acid</text>
        <dbReference type="Rhea" id="RHEA:48940"/>
        <dbReference type="ChEBI" id="CHEBI:15377"/>
        <dbReference type="ChEBI" id="CHEBI:59869"/>
        <dbReference type="ChEBI" id="CHEBI:77460"/>
    </reaction>
</comment>
<accession>A0ABT0WI30</accession>
<name>A0ABT0WI30_9BACI</name>
<keyword evidence="1 2" id="KW-0224">Dipeptidase</keyword>
<evidence type="ECO:0000313" key="3">
    <source>
        <dbReference type="Proteomes" id="UP001523262"/>
    </source>
</evidence>
<evidence type="ECO:0000313" key="2">
    <source>
        <dbReference type="EMBL" id="MCM2535888.1"/>
    </source>
</evidence>
<dbReference type="PANTHER" id="PTHR12994:SF17">
    <property type="entry name" value="LD30995P"/>
    <property type="match status" value="1"/>
</dbReference>
<comment type="similarity">
    <text evidence="1">Belongs to the peptidase C69 family.</text>
</comment>
<dbReference type="PANTHER" id="PTHR12994">
    <property type="entry name" value="SECERNIN"/>
    <property type="match status" value="1"/>
</dbReference>
<keyword evidence="3" id="KW-1185">Reference proteome</keyword>
<dbReference type="Proteomes" id="UP001523262">
    <property type="component" value="Unassembled WGS sequence"/>
</dbReference>
<dbReference type="GO" id="GO:0016805">
    <property type="term" value="F:dipeptidase activity"/>
    <property type="evidence" value="ECO:0007669"/>
    <property type="project" value="UniProtKB-KW"/>
</dbReference>
<sequence>MKLLLPKIFKESAANSTKQKGILGMELVRLGLERGKTAREALDVITKLIEEYGQWGSAVVGEEKPYNNSFIIADSTEAWVLETMDHHWVAKRIQDKFHSISNEMSIRDEWDLTSNGFVEKAVRSGWIGRDEEFDAAFAYTDFTNSLQVSHIRVQRTKQLLNDTLAANQPVDANWMKRILRDHYEDTFLEGPYFNAALPDFQTICMHSSPANFTWGITASSTIFELPEDKWHFPLIWWSPVTPCTGLYLPIFMCEQEFPEFLSNAGTVRVKTVDPSKSVDDESTEDSYWWMFRDLLDELKGNENGTLFNKNKEMARKSFDRLERKWMTLIRDIEDEAALLNKAGKRKRHRFSYGLFK</sequence>
<comment type="caution">
    <text evidence="2">The sequence shown here is derived from an EMBL/GenBank/DDBJ whole genome shotgun (WGS) entry which is preliminary data.</text>
</comment>
<dbReference type="EC" id="3.4.-.-" evidence="1"/>
<reference evidence="2 3" key="1">
    <citation type="submission" date="2022-06" db="EMBL/GenBank/DDBJ databases">
        <authorList>
            <person name="Jeon C.O."/>
        </authorList>
    </citation>
    <scope>NUCLEOTIDE SEQUENCE [LARGE SCALE GENOMIC DNA]</scope>
    <source>
        <strain evidence="2 3">KCTC 13943</strain>
    </source>
</reference>
<protein>
    <recommendedName>
        <fullName evidence="1">Dipeptidase</fullName>
        <ecNumber evidence="1">3.4.-.-</ecNumber>
    </recommendedName>
</protein>
<dbReference type="Pfam" id="PF03577">
    <property type="entry name" value="Peptidase_C69"/>
    <property type="match status" value="1"/>
</dbReference>
<organism evidence="2 3">
    <name type="scientific">Neobacillus pocheonensis</name>
    <dbReference type="NCBI Taxonomy" id="363869"/>
    <lineage>
        <taxon>Bacteria</taxon>
        <taxon>Bacillati</taxon>
        <taxon>Bacillota</taxon>
        <taxon>Bacilli</taxon>
        <taxon>Bacillales</taxon>
        <taxon>Bacillaceae</taxon>
        <taxon>Neobacillus</taxon>
    </lineage>
</organism>